<name>A0A1V9Y2A5_9ACAR</name>
<evidence type="ECO:0000313" key="1">
    <source>
        <dbReference type="EMBL" id="OQR79728.1"/>
    </source>
</evidence>
<keyword evidence="2" id="KW-1185">Reference proteome</keyword>
<organism evidence="1 2">
    <name type="scientific">Tropilaelaps mercedesae</name>
    <dbReference type="NCBI Taxonomy" id="418985"/>
    <lineage>
        <taxon>Eukaryota</taxon>
        <taxon>Metazoa</taxon>
        <taxon>Ecdysozoa</taxon>
        <taxon>Arthropoda</taxon>
        <taxon>Chelicerata</taxon>
        <taxon>Arachnida</taxon>
        <taxon>Acari</taxon>
        <taxon>Parasitiformes</taxon>
        <taxon>Mesostigmata</taxon>
        <taxon>Gamasina</taxon>
        <taxon>Dermanyssoidea</taxon>
        <taxon>Laelapidae</taxon>
        <taxon>Tropilaelaps</taxon>
    </lineage>
</organism>
<dbReference type="InParanoid" id="A0A1V9Y2A5"/>
<gene>
    <name evidence="1" type="ORF">BIW11_05528</name>
</gene>
<comment type="caution">
    <text evidence="1">The sequence shown here is derived from an EMBL/GenBank/DDBJ whole genome shotgun (WGS) entry which is preliminary data.</text>
</comment>
<proteinExistence type="predicted"/>
<evidence type="ECO:0000313" key="2">
    <source>
        <dbReference type="Proteomes" id="UP000192247"/>
    </source>
</evidence>
<dbReference type="Proteomes" id="UP000192247">
    <property type="component" value="Unassembled WGS sequence"/>
</dbReference>
<protein>
    <submittedName>
        <fullName evidence="1">Uncharacterized protein</fullName>
    </submittedName>
</protein>
<dbReference type="EMBL" id="MNPL01000757">
    <property type="protein sequence ID" value="OQR79728.1"/>
    <property type="molecule type" value="Genomic_DNA"/>
</dbReference>
<dbReference type="AlphaFoldDB" id="A0A1V9Y2A5"/>
<dbReference type="OrthoDB" id="6507972at2759"/>
<sequence>MTLLLRAKSSTSSVTLLITAVVVFAAAITNCQTVVLQGTDADAEYLSAVTKDAHERNYKKNDVQQLSSVIAVGESRQASSGGSTNSSAASAIASQVSTALSQLDLGLGYYKMCPFPFSYLHQCEASSDCPGSDCCGMYAFPGPNRWRRSCCVPDSVTTIARVASLCIKGPEKPANGESGGDGGSRPLIPSASSVFQNVVAQALGVGDSGSDDDDEDIKKH</sequence>
<accession>A0A1V9Y2A5</accession>
<reference evidence="1 2" key="1">
    <citation type="journal article" date="2017" name="Gigascience">
        <title>Draft genome of the honey bee ectoparasitic mite, Tropilaelaps mercedesae, is shaped by the parasitic life history.</title>
        <authorList>
            <person name="Dong X."/>
            <person name="Armstrong S.D."/>
            <person name="Xia D."/>
            <person name="Makepeace B.L."/>
            <person name="Darby A.C."/>
            <person name="Kadowaki T."/>
        </authorList>
    </citation>
    <scope>NUCLEOTIDE SEQUENCE [LARGE SCALE GENOMIC DNA]</scope>
    <source>
        <strain evidence="1">Wuxi-XJTLU</strain>
    </source>
</reference>